<geneLocation type="plasmid" evidence="2">
    <name>p-HB236076</name>
</geneLocation>
<name>A0AB39HIA8_9VIBR</name>
<dbReference type="InterPro" id="IPR007047">
    <property type="entry name" value="Flp_Fap"/>
</dbReference>
<dbReference type="KEGG" id="vih:AB0763_13850"/>
<reference evidence="2" key="1">
    <citation type="submission" date="2024-07" db="EMBL/GenBank/DDBJ databases">
        <title>Genome Analysis of a Potential Novel Vibrio Species Secreting pH- and Thermo-stable Alginate Lyase and its Application in Producing Alginate Oligosaccharides.</title>
        <authorList>
            <person name="Huang H."/>
            <person name="Bao K."/>
        </authorList>
    </citation>
    <scope>NUCLEOTIDE SEQUENCE</scope>
    <source>
        <strain evidence="2">HB236076</strain>
        <plasmid evidence="2">p-HB236076</plasmid>
    </source>
</reference>
<keyword evidence="2" id="KW-0614">Plasmid</keyword>
<organism evidence="2">
    <name type="scientific">Vibrio sp. HB236076</name>
    <dbReference type="NCBI Taxonomy" id="3232307"/>
    <lineage>
        <taxon>Bacteria</taxon>
        <taxon>Pseudomonadati</taxon>
        <taxon>Pseudomonadota</taxon>
        <taxon>Gammaproteobacteria</taxon>
        <taxon>Vibrionales</taxon>
        <taxon>Vibrionaceae</taxon>
        <taxon>Vibrio</taxon>
    </lineage>
</organism>
<proteinExistence type="predicted"/>
<dbReference type="Pfam" id="PF04964">
    <property type="entry name" value="Flp_Fap"/>
    <property type="match status" value="1"/>
</dbReference>
<feature type="transmembrane region" description="Helical" evidence="1">
    <location>
        <begin position="25"/>
        <end position="45"/>
    </location>
</feature>
<keyword evidence="1" id="KW-1133">Transmembrane helix</keyword>
<keyword evidence="1" id="KW-0812">Transmembrane</keyword>
<protein>
    <submittedName>
        <fullName evidence="2">Flp family type IVb pilin</fullName>
    </submittedName>
</protein>
<sequence length="70" mass="7143">MLTKLFCKAQTLVTEFKNDERGVTAIEYGLIAVAMAAVLGVLFGSDGGTVGTALSTVFNGIITDLSGASS</sequence>
<accession>A0AB39HIA8</accession>
<evidence type="ECO:0000256" key="1">
    <source>
        <dbReference type="SAM" id="Phobius"/>
    </source>
</evidence>
<dbReference type="EMBL" id="CP162602">
    <property type="protein sequence ID" value="XDK26863.1"/>
    <property type="molecule type" value="Genomic_DNA"/>
</dbReference>
<evidence type="ECO:0000313" key="2">
    <source>
        <dbReference type="EMBL" id="XDK26863.1"/>
    </source>
</evidence>
<keyword evidence="1" id="KW-0472">Membrane</keyword>
<dbReference type="RefSeq" id="WP_306099777.1">
    <property type="nucleotide sequence ID" value="NZ_CP162602.1"/>
</dbReference>
<gene>
    <name evidence="2" type="ORF">AB0763_13850</name>
</gene>
<dbReference type="AlphaFoldDB" id="A0AB39HIA8"/>